<feature type="domain" description="PA14" evidence="2">
    <location>
        <begin position="1"/>
        <end position="154"/>
    </location>
</feature>
<feature type="non-terminal residue" evidence="3">
    <location>
        <position position="1"/>
    </location>
</feature>
<dbReference type="PANTHER" id="PTHR46769">
    <property type="entry name" value="POLYCYSTIC KIDNEY AND HEPATIC DISEASE 1 (AUTOSOMAL RECESSIVE)-LIKE 1"/>
    <property type="match status" value="1"/>
</dbReference>
<dbReference type="AlphaFoldDB" id="A0A383EP65"/>
<dbReference type="PROSITE" id="PS51820">
    <property type="entry name" value="PA14"/>
    <property type="match status" value="1"/>
</dbReference>
<accession>A0A383EP65</accession>
<name>A0A383EP65_9ZZZZ</name>
<dbReference type="SUPFAM" id="SSF56988">
    <property type="entry name" value="Anthrax protective antigen"/>
    <property type="match status" value="1"/>
</dbReference>
<gene>
    <name evidence="3" type="ORF">METZ01_LOCUS511107</name>
</gene>
<proteinExistence type="predicted"/>
<dbReference type="InterPro" id="IPR037524">
    <property type="entry name" value="PA14/GLEYA"/>
</dbReference>
<evidence type="ECO:0000313" key="3">
    <source>
        <dbReference type="EMBL" id="SVE58253.1"/>
    </source>
</evidence>
<dbReference type="EMBL" id="UINC01227393">
    <property type="protein sequence ID" value="SVE58253.1"/>
    <property type="molecule type" value="Genomic_DNA"/>
</dbReference>
<dbReference type="InterPro" id="IPR011658">
    <property type="entry name" value="PA14_dom"/>
</dbReference>
<sequence>GVLYSEIWNGIGGSTVQDLLNHPKFKEGNPDSTAYLPGAESPMDIGENFGRRIFGKLVPPESGEYHFWVYSDDECVVRINVSGENPENAREILRRATFGTKAWSEKNRSRPVTLSQGKRYYFEILHKEGTGSDFCAVGWTLPSGRLERPIPGKHFRAPNHETSTTFSELRESMRAEIVKVAQELKKGDGDAAETAMSETLASLAETALSYENRFRATFEMYAENLASSSD</sequence>
<organism evidence="3">
    <name type="scientific">marine metagenome</name>
    <dbReference type="NCBI Taxonomy" id="408172"/>
    <lineage>
        <taxon>unclassified sequences</taxon>
        <taxon>metagenomes</taxon>
        <taxon>ecological metagenomes</taxon>
    </lineage>
</organism>
<feature type="non-terminal residue" evidence="3">
    <location>
        <position position="230"/>
    </location>
</feature>
<dbReference type="Gene3D" id="3.90.182.10">
    <property type="entry name" value="Toxin - Anthrax Protective Antigen,domain 1"/>
    <property type="match status" value="1"/>
</dbReference>
<keyword evidence="1" id="KW-0732">Signal</keyword>
<dbReference type="Pfam" id="PF07691">
    <property type="entry name" value="PA14"/>
    <property type="match status" value="1"/>
</dbReference>
<evidence type="ECO:0000256" key="1">
    <source>
        <dbReference type="ARBA" id="ARBA00022729"/>
    </source>
</evidence>
<evidence type="ECO:0000259" key="2">
    <source>
        <dbReference type="PROSITE" id="PS51820"/>
    </source>
</evidence>
<reference evidence="3" key="1">
    <citation type="submission" date="2018-05" db="EMBL/GenBank/DDBJ databases">
        <authorList>
            <person name="Lanie J.A."/>
            <person name="Ng W.-L."/>
            <person name="Kazmierczak K.M."/>
            <person name="Andrzejewski T.M."/>
            <person name="Davidsen T.M."/>
            <person name="Wayne K.J."/>
            <person name="Tettelin H."/>
            <person name="Glass J.I."/>
            <person name="Rusch D."/>
            <person name="Podicherti R."/>
            <person name="Tsui H.-C.T."/>
            <person name="Winkler M.E."/>
        </authorList>
    </citation>
    <scope>NUCLEOTIDE SEQUENCE</scope>
</reference>
<dbReference type="InterPro" id="IPR052387">
    <property type="entry name" value="Fibrocystin"/>
</dbReference>
<dbReference type="SMART" id="SM00758">
    <property type="entry name" value="PA14"/>
    <property type="match status" value="1"/>
</dbReference>
<dbReference type="PANTHER" id="PTHR46769:SF2">
    <property type="entry name" value="FIBROCYSTIN-L ISOFORM 2 PRECURSOR-RELATED"/>
    <property type="match status" value="1"/>
</dbReference>
<protein>
    <recommendedName>
        <fullName evidence="2">PA14 domain-containing protein</fullName>
    </recommendedName>
</protein>